<dbReference type="Pfam" id="PF14846">
    <property type="entry name" value="DUF4485"/>
    <property type="match status" value="1"/>
</dbReference>
<evidence type="ECO:0000259" key="1">
    <source>
        <dbReference type="Pfam" id="PF14846"/>
    </source>
</evidence>
<dbReference type="AlphaFoldDB" id="A0A653BUJ5"/>
<evidence type="ECO:0000313" key="3">
    <source>
        <dbReference type="Proteomes" id="UP000410492"/>
    </source>
</evidence>
<organism evidence="2 3">
    <name type="scientific">Callosobruchus maculatus</name>
    <name type="common">Southern cowpea weevil</name>
    <name type="synonym">Pulse bruchid</name>
    <dbReference type="NCBI Taxonomy" id="64391"/>
    <lineage>
        <taxon>Eukaryota</taxon>
        <taxon>Metazoa</taxon>
        <taxon>Ecdysozoa</taxon>
        <taxon>Arthropoda</taxon>
        <taxon>Hexapoda</taxon>
        <taxon>Insecta</taxon>
        <taxon>Pterygota</taxon>
        <taxon>Neoptera</taxon>
        <taxon>Endopterygota</taxon>
        <taxon>Coleoptera</taxon>
        <taxon>Polyphaga</taxon>
        <taxon>Cucujiformia</taxon>
        <taxon>Chrysomeloidea</taxon>
        <taxon>Chrysomelidae</taxon>
        <taxon>Bruchinae</taxon>
        <taxon>Bruchini</taxon>
        <taxon>Callosobruchus</taxon>
    </lineage>
</organism>
<name>A0A653BUJ5_CALMS</name>
<reference evidence="2 3" key="1">
    <citation type="submission" date="2019-01" db="EMBL/GenBank/DDBJ databases">
        <authorList>
            <person name="Sayadi A."/>
        </authorList>
    </citation>
    <scope>NUCLEOTIDE SEQUENCE [LARGE SCALE GENOMIC DNA]</scope>
</reference>
<gene>
    <name evidence="2" type="ORF">CALMAC_LOCUS3861</name>
</gene>
<dbReference type="Proteomes" id="UP000410492">
    <property type="component" value="Unassembled WGS sequence"/>
</dbReference>
<keyword evidence="3" id="KW-1185">Reference proteome</keyword>
<evidence type="ECO:0000313" key="2">
    <source>
        <dbReference type="EMBL" id="VEN39255.1"/>
    </source>
</evidence>
<proteinExistence type="predicted"/>
<protein>
    <recommendedName>
        <fullName evidence="1">DUF4485 domain-containing protein</fullName>
    </recommendedName>
</protein>
<dbReference type="OrthoDB" id="6629291at2759"/>
<feature type="domain" description="DUF4485" evidence="1">
    <location>
        <begin position="5"/>
        <end position="83"/>
    </location>
</feature>
<sequence length="148" mass="17571">MEAKLDENFFYNTMLTKALIQLLPPYERKATLMWFEKLLTLDKSKEEKEMRNEYLWFILLMLQCQKIREPFNSPPPEEMEPLRDVVPAKVYEEVLIANDENMEWLDKPEAQKKTVQFNQTAPPQFFSNQPTPKEGIICYIAAFSDRCI</sequence>
<dbReference type="EMBL" id="CAACVG010005395">
    <property type="protein sequence ID" value="VEN39255.1"/>
    <property type="molecule type" value="Genomic_DNA"/>
</dbReference>
<dbReference type="InterPro" id="IPR027831">
    <property type="entry name" value="DUF4485"/>
</dbReference>
<accession>A0A653BUJ5</accession>